<keyword evidence="3" id="KW-1185">Reference proteome</keyword>
<dbReference type="KEGG" id="vg:77943914"/>
<evidence type="ECO:0000313" key="3">
    <source>
        <dbReference type="Proteomes" id="UP000827517"/>
    </source>
</evidence>
<evidence type="ECO:0000313" key="2">
    <source>
        <dbReference type="EMBL" id="QZA70509.1"/>
    </source>
</evidence>
<reference evidence="2" key="1">
    <citation type="submission" date="2021-07" db="EMBL/GenBank/DDBJ databases">
        <authorList>
            <person name="Roth S.J."/>
            <person name="Krukonis G.P."/>
            <person name="Delesalle V.A."/>
        </authorList>
    </citation>
    <scope>NUCLEOTIDE SEQUENCE</scope>
</reference>
<dbReference type="GeneID" id="77943914"/>
<dbReference type="Proteomes" id="UP000827517">
    <property type="component" value="Segment"/>
</dbReference>
<accession>A0AAE7X1D1</accession>
<dbReference type="RefSeq" id="YP_010667776.1">
    <property type="nucleotide sequence ID" value="NC_070952.1"/>
</dbReference>
<dbReference type="EMBL" id="MZ501267">
    <property type="protein sequence ID" value="QZA70509.1"/>
    <property type="molecule type" value="Genomic_DNA"/>
</dbReference>
<organism evidence="2 3">
    <name type="scientific">Erwinia phage AH04</name>
    <dbReference type="NCBI Taxonomy" id="2869569"/>
    <lineage>
        <taxon>Viruses</taxon>
        <taxon>Duplodnaviria</taxon>
        <taxon>Heunggongvirae</taxon>
        <taxon>Uroviricota</taxon>
        <taxon>Caudoviricetes</taxon>
        <taxon>Chimalliviridae</taxon>
        <taxon>Meadowvirus</taxon>
        <taxon>Meadowvirus AH04</taxon>
    </lineage>
</organism>
<dbReference type="Pfam" id="PF11195">
    <property type="entry name" value="Tad2-like"/>
    <property type="match status" value="1"/>
</dbReference>
<protein>
    <recommendedName>
        <fullName evidence="1">Thoeris anti-defense 2-like domain-containing protein</fullName>
    </recommendedName>
</protein>
<evidence type="ECO:0000259" key="1">
    <source>
        <dbReference type="Pfam" id="PF11195"/>
    </source>
</evidence>
<name>A0AAE7X1D1_9CAUD</name>
<dbReference type="InterPro" id="IPR021361">
    <property type="entry name" value="Tad2-like_dom"/>
</dbReference>
<proteinExistence type="predicted"/>
<feature type="domain" description="Thoeris anti-defense 2-like" evidence="1">
    <location>
        <begin position="27"/>
        <end position="98"/>
    </location>
</feature>
<sequence>MTQSNSAAPVTVSYAIANEAMRGSLKTKKPRKFARVGWNGKKLYVKIHGAIATNEVQLENGEPAFIDPFFVIVNETNGRVNSWVPSSSDLQAEDWIEVE</sequence>
<gene>
    <name evidence="2" type="primary">22</name>
    <name evidence="2" type="ORF">AH04_22</name>
</gene>